<evidence type="ECO:0000256" key="2">
    <source>
        <dbReference type="SAM" id="Phobius"/>
    </source>
</evidence>
<dbReference type="RefSeq" id="WP_120979807.1">
    <property type="nucleotide sequence ID" value="NZ_RBZM01000014.1"/>
</dbReference>
<gene>
    <name evidence="3" type="ORF">D7Z26_25225</name>
</gene>
<name>A0A494XCJ2_9BACL</name>
<keyword evidence="2" id="KW-1133">Transmembrane helix</keyword>
<feature type="transmembrane region" description="Helical" evidence="2">
    <location>
        <begin position="7"/>
        <end position="27"/>
    </location>
</feature>
<dbReference type="EMBL" id="RBZM01000014">
    <property type="protein sequence ID" value="RKP45854.1"/>
    <property type="molecule type" value="Genomic_DNA"/>
</dbReference>
<keyword evidence="2" id="KW-0472">Membrane</keyword>
<evidence type="ECO:0000256" key="1">
    <source>
        <dbReference type="SAM" id="Coils"/>
    </source>
</evidence>
<reference evidence="3 4" key="1">
    <citation type="submission" date="2018-10" db="EMBL/GenBank/DDBJ databases">
        <title>Cohnella sp. M2MS4P-1, whole genome shotgun sequence.</title>
        <authorList>
            <person name="Tuo L."/>
        </authorList>
    </citation>
    <scope>NUCLEOTIDE SEQUENCE [LARGE SCALE GENOMIC DNA]</scope>
    <source>
        <strain evidence="3 4">M2MS4P-1</strain>
    </source>
</reference>
<evidence type="ECO:0000313" key="4">
    <source>
        <dbReference type="Proteomes" id="UP000282076"/>
    </source>
</evidence>
<keyword evidence="4" id="KW-1185">Reference proteome</keyword>
<proteinExistence type="predicted"/>
<dbReference type="AlphaFoldDB" id="A0A494XCJ2"/>
<organism evidence="3 4">
    <name type="scientific">Cohnella endophytica</name>
    <dbReference type="NCBI Taxonomy" id="2419778"/>
    <lineage>
        <taxon>Bacteria</taxon>
        <taxon>Bacillati</taxon>
        <taxon>Bacillota</taxon>
        <taxon>Bacilli</taxon>
        <taxon>Bacillales</taxon>
        <taxon>Paenibacillaceae</taxon>
        <taxon>Cohnella</taxon>
    </lineage>
</organism>
<feature type="coiled-coil region" evidence="1">
    <location>
        <begin position="51"/>
        <end position="81"/>
    </location>
</feature>
<evidence type="ECO:0000313" key="3">
    <source>
        <dbReference type="EMBL" id="RKP45854.1"/>
    </source>
</evidence>
<keyword evidence="1" id="KW-0175">Coiled coil</keyword>
<protein>
    <submittedName>
        <fullName evidence="3">Uncharacterized protein</fullName>
    </submittedName>
</protein>
<sequence>MYGDFTWAKVLAWLVLLYGAVLFVVSLVGSSSFSFHALIMIVIGIGFLKTFKSTSEEFESLRQEMREVRKLLEDNHRTRRDFGG</sequence>
<keyword evidence="2" id="KW-0812">Transmembrane</keyword>
<accession>A0A494XCJ2</accession>
<feature type="transmembrane region" description="Helical" evidence="2">
    <location>
        <begin position="33"/>
        <end position="51"/>
    </location>
</feature>
<dbReference type="Proteomes" id="UP000282076">
    <property type="component" value="Unassembled WGS sequence"/>
</dbReference>
<comment type="caution">
    <text evidence="3">The sequence shown here is derived from an EMBL/GenBank/DDBJ whole genome shotgun (WGS) entry which is preliminary data.</text>
</comment>